<protein>
    <recommendedName>
        <fullName evidence="4">HTH tetR-type domain-containing protein</fullName>
    </recommendedName>
</protein>
<keyword evidence="1 2" id="KW-0238">DNA-binding</keyword>
<evidence type="ECO:0000259" key="4">
    <source>
        <dbReference type="PROSITE" id="PS50977"/>
    </source>
</evidence>
<dbReference type="PRINTS" id="PR00455">
    <property type="entry name" value="HTHTETR"/>
</dbReference>
<dbReference type="SUPFAM" id="SSF48498">
    <property type="entry name" value="Tetracyclin repressor-like, C-terminal domain"/>
    <property type="match status" value="1"/>
</dbReference>
<evidence type="ECO:0000313" key="6">
    <source>
        <dbReference type="Proteomes" id="UP001499954"/>
    </source>
</evidence>
<feature type="compositionally biased region" description="Acidic residues" evidence="3">
    <location>
        <begin position="219"/>
        <end position="235"/>
    </location>
</feature>
<organism evidence="5 6">
    <name type="scientific">Agromyces allii</name>
    <dbReference type="NCBI Taxonomy" id="393607"/>
    <lineage>
        <taxon>Bacteria</taxon>
        <taxon>Bacillati</taxon>
        <taxon>Actinomycetota</taxon>
        <taxon>Actinomycetes</taxon>
        <taxon>Micrococcales</taxon>
        <taxon>Microbacteriaceae</taxon>
        <taxon>Agromyces</taxon>
    </lineage>
</organism>
<evidence type="ECO:0000256" key="2">
    <source>
        <dbReference type="PROSITE-ProRule" id="PRU00335"/>
    </source>
</evidence>
<gene>
    <name evidence="5" type="ORF">GCM10009717_20240</name>
</gene>
<dbReference type="InterPro" id="IPR009057">
    <property type="entry name" value="Homeodomain-like_sf"/>
</dbReference>
<dbReference type="InterPro" id="IPR050109">
    <property type="entry name" value="HTH-type_TetR-like_transc_reg"/>
</dbReference>
<dbReference type="InterPro" id="IPR036271">
    <property type="entry name" value="Tet_transcr_reg_TetR-rel_C_sf"/>
</dbReference>
<accession>A0ABP5BXP8</accession>
<dbReference type="SUPFAM" id="SSF46689">
    <property type="entry name" value="Homeodomain-like"/>
    <property type="match status" value="1"/>
</dbReference>
<dbReference type="InterPro" id="IPR001647">
    <property type="entry name" value="HTH_TetR"/>
</dbReference>
<comment type="caution">
    <text evidence="5">The sequence shown here is derived from an EMBL/GenBank/DDBJ whole genome shotgun (WGS) entry which is preliminary data.</text>
</comment>
<dbReference type="PROSITE" id="PS50977">
    <property type="entry name" value="HTH_TETR_2"/>
    <property type="match status" value="1"/>
</dbReference>
<dbReference type="EMBL" id="BAAAMK010000003">
    <property type="protein sequence ID" value="GAA1954298.1"/>
    <property type="molecule type" value="Genomic_DNA"/>
</dbReference>
<dbReference type="PANTHER" id="PTHR30055">
    <property type="entry name" value="HTH-TYPE TRANSCRIPTIONAL REGULATOR RUTR"/>
    <property type="match status" value="1"/>
</dbReference>
<name>A0ABP5BXP8_9MICO</name>
<dbReference type="PANTHER" id="PTHR30055:SF241">
    <property type="entry name" value="TRANSCRIPTIONAL REGULATORY PROTEIN"/>
    <property type="match status" value="1"/>
</dbReference>
<proteinExistence type="predicted"/>
<feature type="DNA-binding region" description="H-T-H motif" evidence="2">
    <location>
        <begin position="39"/>
        <end position="58"/>
    </location>
</feature>
<keyword evidence="6" id="KW-1185">Reference proteome</keyword>
<feature type="domain" description="HTH tetR-type" evidence="4">
    <location>
        <begin position="16"/>
        <end position="76"/>
    </location>
</feature>
<reference evidence="6" key="1">
    <citation type="journal article" date="2019" name="Int. J. Syst. Evol. Microbiol.">
        <title>The Global Catalogue of Microorganisms (GCM) 10K type strain sequencing project: providing services to taxonomists for standard genome sequencing and annotation.</title>
        <authorList>
            <consortium name="The Broad Institute Genomics Platform"/>
            <consortium name="The Broad Institute Genome Sequencing Center for Infectious Disease"/>
            <person name="Wu L."/>
            <person name="Ma J."/>
        </authorList>
    </citation>
    <scope>NUCLEOTIDE SEQUENCE [LARGE SCALE GENOMIC DNA]</scope>
    <source>
        <strain evidence="6">JCM 13584</strain>
    </source>
</reference>
<evidence type="ECO:0000256" key="1">
    <source>
        <dbReference type="ARBA" id="ARBA00023125"/>
    </source>
</evidence>
<evidence type="ECO:0000313" key="5">
    <source>
        <dbReference type="EMBL" id="GAA1954298.1"/>
    </source>
</evidence>
<dbReference type="Gene3D" id="1.10.357.10">
    <property type="entry name" value="Tetracycline Repressor, domain 2"/>
    <property type="match status" value="1"/>
</dbReference>
<dbReference type="Proteomes" id="UP001499954">
    <property type="component" value="Unassembled WGS sequence"/>
</dbReference>
<feature type="region of interest" description="Disordered" evidence="3">
    <location>
        <begin position="215"/>
        <end position="235"/>
    </location>
</feature>
<evidence type="ECO:0000256" key="3">
    <source>
        <dbReference type="SAM" id="MobiDB-lite"/>
    </source>
</evidence>
<dbReference type="Pfam" id="PF00440">
    <property type="entry name" value="TetR_N"/>
    <property type="match status" value="1"/>
</dbReference>
<sequence>MAAMVESAVTAPRSRENTRRKLLDAAAQVFAEVGLAAASVEAVCDRAGFTRGAFYSNFESKDELFLELAGRVTRGRVDAVTARVAELECDGAFASSHTDVFEILDQVLDVSADDRLGVLLMSEIRIHALRSPEMAAAYLEQEAEMQRSVAQIVTDIGRAKGITFRVSALEAARVMLLVWEGSAVRAAIAGANADRIHRSTSTELALVAQLVIDDPAAAYDEDDSDEDGEGEGEEE</sequence>